<reference evidence="1" key="1">
    <citation type="submission" date="2013-04" db="EMBL/GenBank/DDBJ databases">
        <authorList>
            <person name="Qu J."/>
            <person name="Murali S.C."/>
            <person name="Bandaranaike D."/>
            <person name="Bellair M."/>
            <person name="Blankenburg K."/>
            <person name="Chao H."/>
            <person name="Dinh H."/>
            <person name="Doddapaneni H."/>
            <person name="Downs B."/>
            <person name="Dugan-Rocha S."/>
            <person name="Elkadiri S."/>
            <person name="Gnanaolivu R.D."/>
            <person name="Hernandez B."/>
            <person name="Javaid M."/>
            <person name="Jayaseelan J.C."/>
            <person name="Lee S."/>
            <person name="Li M."/>
            <person name="Ming W."/>
            <person name="Munidasa M."/>
            <person name="Muniz J."/>
            <person name="Nguyen L."/>
            <person name="Ongeri F."/>
            <person name="Osuji N."/>
            <person name="Pu L.-L."/>
            <person name="Puazo M."/>
            <person name="Qu C."/>
            <person name="Quiroz J."/>
            <person name="Raj R."/>
            <person name="Weissenberger G."/>
            <person name="Xin Y."/>
            <person name="Zou X."/>
            <person name="Han Y."/>
            <person name="Richards S."/>
            <person name="Worley K."/>
            <person name="Muzny D."/>
            <person name="Gibbs R."/>
        </authorList>
    </citation>
    <scope>NUCLEOTIDE SEQUENCE</scope>
    <source>
        <strain evidence="1">Sampled in the wild</strain>
    </source>
</reference>
<evidence type="ECO:0000313" key="2">
    <source>
        <dbReference type="Proteomes" id="UP000792457"/>
    </source>
</evidence>
<reference evidence="1" key="2">
    <citation type="submission" date="2017-10" db="EMBL/GenBank/DDBJ databases">
        <title>Ladona fulva Genome sequencing and assembly.</title>
        <authorList>
            <person name="Murali S."/>
            <person name="Richards S."/>
            <person name="Bandaranaike D."/>
            <person name="Bellair M."/>
            <person name="Blankenburg K."/>
            <person name="Chao H."/>
            <person name="Dinh H."/>
            <person name="Doddapaneni H."/>
            <person name="Dugan-Rocha S."/>
            <person name="Elkadiri S."/>
            <person name="Gnanaolivu R."/>
            <person name="Hernandez B."/>
            <person name="Skinner E."/>
            <person name="Javaid M."/>
            <person name="Lee S."/>
            <person name="Li M."/>
            <person name="Ming W."/>
            <person name="Munidasa M."/>
            <person name="Muniz J."/>
            <person name="Nguyen L."/>
            <person name="Hughes D."/>
            <person name="Osuji N."/>
            <person name="Pu L.-L."/>
            <person name="Puazo M."/>
            <person name="Qu C."/>
            <person name="Quiroz J."/>
            <person name="Raj R."/>
            <person name="Weissenberger G."/>
            <person name="Xin Y."/>
            <person name="Zou X."/>
            <person name="Han Y."/>
            <person name="Worley K."/>
            <person name="Muzny D."/>
            <person name="Gibbs R."/>
        </authorList>
    </citation>
    <scope>NUCLEOTIDE SEQUENCE</scope>
    <source>
        <strain evidence="1">Sampled in the wild</strain>
    </source>
</reference>
<dbReference type="EMBL" id="KZ308500">
    <property type="protein sequence ID" value="KAG8230650.1"/>
    <property type="molecule type" value="Genomic_DNA"/>
</dbReference>
<comment type="caution">
    <text evidence="1">The sequence shown here is derived from an EMBL/GenBank/DDBJ whole genome shotgun (WGS) entry which is preliminary data.</text>
</comment>
<name>A0A8K0K937_LADFU</name>
<sequence>MAQEKIGNVTMIIDNILRIVTVSTGGMPNKIFHSKKRLFSEYFRGKATCVNDKLPFDKVHDEWLKKFELNGVSEPKESINIIMSHVLGSEKVGGDHLKKTPLSDEQIQLLNRLCECRLAR</sequence>
<organism evidence="1 2">
    <name type="scientific">Ladona fulva</name>
    <name type="common">Scarce chaser dragonfly</name>
    <name type="synonym">Libellula fulva</name>
    <dbReference type="NCBI Taxonomy" id="123851"/>
    <lineage>
        <taxon>Eukaryota</taxon>
        <taxon>Metazoa</taxon>
        <taxon>Ecdysozoa</taxon>
        <taxon>Arthropoda</taxon>
        <taxon>Hexapoda</taxon>
        <taxon>Insecta</taxon>
        <taxon>Pterygota</taxon>
        <taxon>Palaeoptera</taxon>
        <taxon>Odonata</taxon>
        <taxon>Epiprocta</taxon>
        <taxon>Anisoptera</taxon>
        <taxon>Libelluloidea</taxon>
        <taxon>Libellulidae</taxon>
        <taxon>Ladona</taxon>
    </lineage>
</organism>
<protein>
    <submittedName>
        <fullName evidence="1">Uncharacterized protein</fullName>
    </submittedName>
</protein>
<dbReference type="OrthoDB" id="269872at2759"/>
<dbReference type="AlphaFoldDB" id="A0A8K0K937"/>
<dbReference type="Proteomes" id="UP000792457">
    <property type="component" value="Unassembled WGS sequence"/>
</dbReference>
<gene>
    <name evidence="1" type="ORF">J437_LFUL010667</name>
</gene>
<proteinExistence type="predicted"/>
<evidence type="ECO:0000313" key="1">
    <source>
        <dbReference type="EMBL" id="KAG8230650.1"/>
    </source>
</evidence>
<keyword evidence="2" id="KW-1185">Reference proteome</keyword>
<accession>A0A8K0K937</accession>